<evidence type="ECO:0000256" key="1">
    <source>
        <dbReference type="ARBA" id="ARBA00001946"/>
    </source>
</evidence>
<dbReference type="PROSITE" id="PS00444">
    <property type="entry name" value="POLYPRENYL_SYNTHASE_2"/>
    <property type="match status" value="1"/>
</dbReference>
<dbReference type="InterPro" id="IPR033749">
    <property type="entry name" value="Polyprenyl_synt_CS"/>
</dbReference>
<accession>A0A2V0P1A3</accession>
<proteinExistence type="inferred from homology"/>
<evidence type="ECO:0000256" key="2">
    <source>
        <dbReference type="ARBA" id="ARBA00006706"/>
    </source>
</evidence>
<dbReference type="Pfam" id="PF00348">
    <property type="entry name" value="polyprenyl_synt"/>
    <property type="match status" value="1"/>
</dbReference>
<keyword evidence="5" id="KW-0460">Magnesium</keyword>
<reference evidence="9 10" key="1">
    <citation type="journal article" date="2018" name="Sci. Rep.">
        <title>Raphidocelis subcapitata (=Pseudokirchneriella subcapitata) provides an insight into genome evolution and environmental adaptations in the Sphaeropleales.</title>
        <authorList>
            <person name="Suzuki S."/>
            <person name="Yamaguchi H."/>
            <person name="Nakajima N."/>
            <person name="Kawachi M."/>
        </authorList>
    </citation>
    <scope>NUCLEOTIDE SEQUENCE [LARGE SCALE GENOMIC DNA]</scope>
    <source>
        <strain evidence="9 10">NIES-35</strain>
    </source>
</reference>
<dbReference type="EMBL" id="BDRX01000040">
    <property type="protein sequence ID" value="GBF93349.1"/>
    <property type="molecule type" value="Genomic_DNA"/>
</dbReference>
<dbReference type="InterPro" id="IPR008949">
    <property type="entry name" value="Isoprenoid_synthase_dom_sf"/>
</dbReference>
<dbReference type="FunFam" id="1.10.600.10:FF:000021">
    <property type="entry name" value="Farnesyl pyrophosphate synthase"/>
    <property type="match status" value="1"/>
</dbReference>
<gene>
    <name evidence="9" type="ORF">Rsub_06387</name>
</gene>
<dbReference type="CDD" id="cd00685">
    <property type="entry name" value="Trans_IPPS_HT"/>
    <property type="match status" value="1"/>
</dbReference>
<evidence type="ECO:0000256" key="6">
    <source>
        <dbReference type="ARBA" id="ARBA00033740"/>
    </source>
</evidence>
<dbReference type="GO" id="GO:0042811">
    <property type="term" value="P:pheromone biosynthetic process"/>
    <property type="evidence" value="ECO:0007669"/>
    <property type="project" value="UniProtKB-ARBA"/>
</dbReference>
<evidence type="ECO:0000256" key="5">
    <source>
        <dbReference type="ARBA" id="ARBA00022842"/>
    </source>
</evidence>
<dbReference type="InterPro" id="IPR039702">
    <property type="entry name" value="FPS1-like"/>
</dbReference>
<evidence type="ECO:0000256" key="8">
    <source>
        <dbReference type="SAM" id="MobiDB-lite"/>
    </source>
</evidence>
<dbReference type="PANTHER" id="PTHR11525">
    <property type="entry name" value="FARNESYL-PYROPHOSPHATE SYNTHETASE"/>
    <property type="match status" value="1"/>
</dbReference>
<dbReference type="FunCoup" id="A0A2V0P1A3">
    <property type="interactions" value="1845"/>
</dbReference>
<comment type="pathway">
    <text evidence="6">Pheromone biosynthesis.</text>
</comment>
<dbReference type="InterPro" id="IPR000092">
    <property type="entry name" value="Polyprenyl_synt"/>
</dbReference>
<keyword evidence="3 7" id="KW-0808">Transferase</keyword>
<evidence type="ECO:0000313" key="9">
    <source>
        <dbReference type="EMBL" id="GBF93349.1"/>
    </source>
</evidence>
<comment type="cofactor">
    <cofactor evidence="1">
        <name>Mg(2+)</name>
        <dbReference type="ChEBI" id="CHEBI:18420"/>
    </cofactor>
</comment>
<dbReference type="GO" id="GO:0045337">
    <property type="term" value="P:farnesyl diphosphate biosynthetic process"/>
    <property type="evidence" value="ECO:0007669"/>
    <property type="project" value="TreeGrafter"/>
</dbReference>
<dbReference type="GO" id="GO:0046872">
    <property type="term" value="F:metal ion binding"/>
    <property type="evidence" value="ECO:0007669"/>
    <property type="project" value="UniProtKB-KW"/>
</dbReference>
<dbReference type="GO" id="GO:0004161">
    <property type="term" value="F:dimethylallyltranstransferase activity"/>
    <property type="evidence" value="ECO:0007669"/>
    <property type="project" value="TreeGrafter"/>
</dbReference>
<dbReference type="SFLD" id="SFLDS00005">
    <property type="entry name" value="Isoprenoid_Synthase_Type_I"/>
    <property type="match status" value="1"/>
</dbReference>
<dbReference type="Proteomes" id="UP000247498">
    <property type="component" value="Unassembled WGS sequence"/>
</dbReference>
<keyword evidence="4" id="KW-0479">Metal-binding</keyword>
<feature type="region of interest" description="Disordered" evidence="8">
    <location>
        <begin position="53"/>
        <end position="80"/>
    </location>
</feature>
<dbReference type="Gene3D" id="1.10.600.10">
    <property type="entry name" value="Farnesyl Diphosphate Synthase"/>
    <property type="match status" value="1"/>
</dbReference>
<dbReference type="PANTHER" id="PTHR11525:SF0">
    <property type="entry name" value="FARNESYL PYROPHOSPHATE SYNTHASE"/>
    <property type="match status" value="1"/>
</dbReference>
<keyword evidence="10" id="KW-1185">Reference proteome</keyword>
<protein>
    <submittedName>
        <fullName evidence="9">Farnesyl diphosphate synthase</fullName>
    </submittedName>
</protein>
<sequence>MATAVVEPATKKAKTPYAHTREAFLKVYNTLRDEVVDDALLKGQPADAQAWMREHGPRTNPPANQTARTSKLSAPSPPLAPPPMLDYNVPGGKLNRGMAVYDVIAAIKGKDNLSLDEVFKANALGWCIELLQAFFLVADDIMDGSITRRGQPCWYKVPKVGMIACNDYILLECALYRVLRLHFADHGSYAPLLDLFHEVTYQTAHGQLLDLTTAPPAGAIDLARFTKDAYMRIITYKTAFYTFWLPVACGLLLAGEARPEALDLARGICVDIGQYFQIQDDYLDCYGDPSVIGKVGTDIEDAKCCWMVCTALEEASDEQKEVIKANYGLKDPAAVARVKAVYGELGMAARFEEYEAASYSRLSKLIEEQDLLPAGVFTNLLAKIYKRKK</sequence>
<dbReference type="InParanoid" id="A0A2V0P1A3"/>
<dbReference type="GO" id="GO:0005737">
    <property type="term" value="C:cytoplasm"/>
    <property type="evidence" value="ECO:0007669"/>
    <property type="project" value="TreeGrafter"/>
</dbReference>
<name>A0A2V0P1A3_9CHLO</name>
<organism evidence="9 10">
    <name type="scientific">Raphidocelis subcapitata</name>
    <dbReference type="NCBI Taxonomy" id="307507"/>
    <lineage>
        <taxon>Eukaryota</taxon>
        <taxon>Viridiplantae</taxon>
        <taxon>Chlorophyta</taxon>
        <taxon>core chlorophytes</taxon>
        <taxon>Chlorophyceae</taxon>
        <taxon>CS clade</taxon>
        <taxon>Sphaeropleales</taxon>
        <taxon>Selenastraceae</taxon>
        <taxon>Raphidocelis</taxon>
    </lineage>
</organism>
<dbReference type="SUPFAM" id="SSF48576">
    <property type="entry name" value="Terpenoid synthases"/>
    <property type="match status" value="1"/>
</dbReference>
<dbReference type="SFLD" id="SFLDG01017">
    <property type="entry name" value="Polyprenyl_Transferase_Like"/>
    <property type="match status" value="1"/>
</dbReference>
<comment type="caution">
    <text evidence="9">The sequence shown here is derived from an EMBL/GenBank/DDBJ whole genome shotgun (WGS) entry which is preliminary data.</text>
</comment>
<feature type="compositionally biased region" description="Polar residues" evidence="8">
    <location>
        <begin position="61"/>
        <end position="71"/>
    </location>
</feature>
<dbReference type="PROSITE" id="PS00723">
    <property type="entry name" value="POLYPRENYL_SYNTHASE_1"/>
    <property type="match status" value="1"/>
</dbReference>
<evidence type="ECO:0000256" key="4">
    <source>
        <dbReference type="ARBA" id="ARBA00022723"/>
    </source>
</evidence>
<evidence type="ECO:0000256" key="3">
    <source>
        <dbReference type="ARBA" id="ARBA00022679"/>
    </source>
</evidence>
<dbReference type="OrthoDB" id="10257492at2759"/>
<evidence type="ECO:0000313" key="10">
    <source>
        <dbReference type="Proteomes" id="UP000247498"/>
    </source>
</evidence>
<comment type="similarity">
    <text evidence="2 7">Belongs to the FPP/GGPP synthase family.</text>
</comment>
<dbReference type="GO" id="GO:0004337">
    <property type="term" value="F:(2E,6E)-farnesyl diphosphate synthase activity"/>
    <property type="evidence" value="ECO:0007669"/>
    <property type="project" value="TreeGrafter"/>
</dbReference>
<dbReference type="AlphaFoldDB" id="A0A2V0P1A3"/>
<evidence type="ECO:0000256" key="7">
    <source>
        <dbReference type="RuleBase" id="RU004466"/>
    </source>
</evidence>
<dbReference type="STRING" id="307507.A0A2V0P1A3"/>